<keyword evidence="1" id="KW-0812">Transmembrane</keyword>
<organism evidence="3 4">
    <name type="scientific">Streptomyces himastatinicus ATCC 53653</name>
    <dbReference type="NCBI Taxonomy" id="457427"/>
    <lineage>
        <taxon>Bacteria</taxon>
        <taxon>Bacillati</taxon>
        <taxon>Actinomycetota</taxon>
        <taxon>Actinomycetes</taxon>
        <taxon>Kitasatosporales</taxon>
        <taxon>Streptomycetaceae</taxon>
        <taxon>Streptomyces</taxon>
        <taxon>Streptomyces violaceusniger group</taxon>
    </lineage>
</organism>
<dbReference type="AlphaFoldDB" id="D9WHP0"/>
<keyword evidence="4" id="KW-1185">Reference proteome</keyword>
<protein>
    <recommendedName>
        <fullName evidence="5">Sortase</fullName>
    </recommendedName>
</protein>
<dbReference type="Proteomes" id="UP000003963">
    <property type="component" value="Unassembled WGS sequence"/>
</dbReference>
<dbReference type="HOGENOM" id="CLU_127703_0_0_11"/>
<evidence type="ECO:0000313" key="4">
    <source>
        <dbReference type="Proteomes" id="UP000003963"/>
    </source>
</evidence>
<name>D9WHP0_9ACTN</name>
<keyword evidence="1" id="KW-1133">Transmembrane helix</keyword>
<keyword evidence="1" id="KW-0472">Membrane</keyword>
<feature type="signal peptide" evidence="2">
    <location>
        <begin position="1"/>
        <end position="32"/>
    </location>
</feature>
<reference evidence="3 4" key="1">
    <citation type="submission" date="2009-02" db="EMBL/GenBank/DDBJ databases">
        <title>Annotation of Streptomyces hygroscopicus strain ATCC 53653.</title>
        <authorList>
            <consortium name="The Broad Institute Genome Sequencing Platform"/>
            <consortium name="Broad Institute Microbial Sequencing Center"/>
            <person name="Fischbach M."/>
            <person name="Godfrey P."/>
            <person name="Ward D."/>
            <person name="Young S."/>
            <person name="Zeng Q."/>
            <person name="Koehrsen M."/>
            <person name="Alvarado L."/>
            <person name="Berlin A.M."/>
            <person name="Bochicchio J."/>
            <person name="Borenstein D."/>
            <person name="Chapman S.B."/>
            <person name="Chen Z."/>
            <person name="Engels R."/>
            <person name="Freedman E."/>
            <person name="Gellesch M."/>
            <person name="Goldberg J."/>
            <person name="Griggs A."/>
            <person name="Gujja S."/>
            <person name="Heilman E.R."/>
            <person name="Heiman D.I."/>
            <person name="Hepburn T.A."/>
            <person name="Howarth C."/>
            <person name="Jen D."/>
            <person name="Larson L."/>
            <person name="Lewis B."/>
            <person name="Mehta T."/>
            <person name="Park D."/>
            <person name="Pearson M."/>
            <person name="Richards J."/>
            <person name="Roberts A."/>
            <person name="Saif S."/>
            <person name="Shea T.D."/>
            <person name="Shenoy N."/>
            <person name="Sisk P."/>
            <person name="Stolte C."/>
            <person name="Sykes S.N."/>
            <person name="Thomson T."/>
            <person name="Walk T."/>
            <person name="White J."/>
            <person name="Yandava C."/>
            <person name="Straight P."/>
            <person name="Clardy J."/>
            <person name="Hung D."/>
            <person name="Kolter R."/>
            <person name="Mekalanos J."/>
            <person name="Walker S."/>
            <person name="Walsh C.T."/>
            <person name="Wieland-Brown L.C."/>
            <person name="Haas B."/>
            <person name="Nusbaum C."/>
            <person name="Birren B."/>
        </authorList>
    </citation>
    <scope>NUCLEOTIDE SEQUENCE [LARGE SCALE GENOMIC DNA]</scope>
    <source>
        <strain evidence="3 4">ATCC 53653</strain>
    </source>
</reference>
<dbReference type="STRING" id="457427.SSOG_01004"/>
<accession>D9WHP0</accession>
<sequence>MLRWRIFMRYVPAGAGIGLVLCALALQGPAAAADDSELRISPKKSAPGSTVTVSTTACGSDVTYGKGTAGGDEFHLLDDGHKGTLTGTFRIPKGADSGSHEVIVKCPPSIKITDTVKVKRSHPSGGVDAGFGPAAVGDNKPTLLGATVLAVTAGGVLVMRRHRSVRR</sequence>
<dbReference type="EMBL" id="GG657754">
    <property type="protein sequence ID" value="EFL21292.1"/>
    <property type="molecule type" value="Genomic_DNA"/>
</dbReference>
<evidence type="ECO:0008006" key="5">
    <source>
        <dbReference type="Google" id="ProtNLM"/>
    </source>
</evidence>
<evidence type="ECO:0000313" key="3">
    <source>
        <dbReference type="EMBL" id="EFL21292.1"/>
    </source>
</evidence>
<evidence type="ECO:0000256" key="2">
    <source>
        <dbReference type="SAM" id="SignalP"/>
    </source>
</evidence>
<gene>
    <name evidence="3" type="ORF">SSOG_01004</name>
</gene>
<keyword evidence="2" id="KW-0732">Signal</keyword>
<feature type="transmembrane region" description="Helical" evidence="1">
    <location>
        <begin position="142"/>
        <end position="159"/>
    </location>
</feature>
<evidence type="ECO:0000256" key="1">
    <source>
        <dbReference type="SAM" id="Phobius"/>
    </source>
</evidence>
<feature type="chain" id="PRO_5003131283" description="Sortase" evidence="2">
    <location>
        <begin position="33"/>
        <end position="167"/>
    </location>
</feature>
<proteinExistence type="predicted"/>